<dbReference type="RefSeq" id="WP_014884481.1">
    <property type="nucleotide sequence ID" value="NC_018405.1"/>
</dbReference>
<keyword evidence="2" id="KW-0472">Membrane</keyword>
<proteinExistence type="predicted"/>
<dbReference type="EMBL" id="NEEU01000001">
    <property type="protein sequence ID" value="PJD77184.1"/>
    <property type="molecule type" value="Genomic_DNA"/>
</dbReference>
<feature type="transmembrane region" description="Helical" evidence="2">
    <location>
        <begin position="72"/>
        <end position="93"/>
    </location>
</feature>
<dbReference type="PANTHER" id="PTHR46401:SF2">
    <property type="entry name" value="GLYCOSYLTRANSFERASE WBBK-RELATED"/>
    <property type="match status" value="1"/>
</dbReference>
<name>A0A2J0PSS9_9ENTR</name>
<evidence type="ECO:0000313" key="3">
    <source>
        <dbReference type="EMBL" id="PJD77184.1"/>
    </source>
</evidence>
<dbReference type="SUPFAM" id="SSF53756">
    <property type="entry name" value="UDP-Glycosyltransferase/glycogen phosphorylase"/>
    <property type="match status" value="1"/>
</dbReference>
<organism evidence="3">
    <name type="scientific">Enterobacter kobei</name>
    <dbReference type="NCBI Taxonomy" id="208224"/>
    <lineage>
        <taxon>Bacteria</taxon>
        <taxon>Pseudomonadati</taxon>
        <taxon>Pseudomonadota</taxon>
        <taxon>Gammaproteobacteria</taxon>
        <taxon>Enterobacterales</taxon>
        <taxon>Enterobacteriaceae</taxon>
        <taxon>Enterobacter</taxon>
        <taxon>Enterobacter cloacae complex</taxon>
    </lineage>
</organism>
<evidence type="ECO:0000313" key="4">
    <source>
        <dbReference type="Proteomes" id="UP000230495"/>
    </source>
</evidence>
<dbReference type="GO" id="GO:0016757">
    <property type="term" value="F:glycosyltransferase activity"/>
    <property type="evidence" value="ECO:0007669"/>
    <property type="project" value="TreeGrafter"/>
</dbReference>
<evidence type="ECO:0008006" key="5">
    <source>
        <dbReference type="Google" id="ProtNLM"/>
    </source>
</evidence>
<gene>
    <name evidence="3" type="ORF">B9Q37_00560</name>
</gene>
<accession>A0A2J0PSS9</accession>
<evidence type="ECO:0000256" key="1">
    <source>
        <dbReference type="ARBA" id="ARBA00022679"/>
    </source>
</evidence>
<keyword evidence="2" id="KW-1133">Transmembrane helix</keyword>
<dbReference type="GO" id="GO:0009103">
    <property type="term" value="P:lipopolysaccharide biosynthetic process"/>
    <property type="evidence" value="ECO:0007669"/>
    <property type="project" value="TreeGrafter"/>
</dbReference>
<keyword evidence="2" id="KW-0812">Transmembrane</keyword>
<dbReference type="Gene3D" id="3.40.50.2000">
    <property type="entry name" value="Glycogen Phosphorylase B"/>
    <property type="match status" value="1"/>
</dbReference>
<dbReference type="AlphaFoldDB" id="A0A2J0PSS9"/>
<dbReference type="OrthoDB" id="5116476at2"/>
<protein>
    <recommendedName>
        <fullName evidence="5">Glycosyltransferase</fullName>
    </recommendedName>
</protein>
<reference evidence="3 4" key="1">
    <citation type="journal article" date="2017" name="J. Antimicrob. Chemother.">
        <title>Characterization of the population structure, drug resistance mechanisms and plasmids of the community-associated Enterobacter cloacae complex in China.</title>
        <authorList>
            <person name="Zhou K."/>
            <person name="Yu W."/>
            <person name="Cao X."/>
            <person name="Shen P."/>
            <person name="Lu H."/>
            <person name="Luo Q."/>
            <person name="Rossen J.W.A."/>
            <person name="Xiao Y."/>
        </authorList>
    </citation>
    <scope>NUCLEOTIDE SEQUENCE [LARGE SCALE GENOMIC DNA]</scope>
    <source>
        <strain evidence="3">ECC1097</strain>
    </source>
</reference>
<comment type="caution">
    <text evidence="3">The sequence shown here is derived from an EMBL/GenBank/DDBJ whole genome shotgun (WGS) entry which is preliminary data.</text>
</comment>
<dbReference type="PANTHER" id="PTHR46401">
    <property type="entry name" value="GLYCOSYLTRANSFERASE WBBK-RELATED"/>
    <property type="match status" value="1"/>
</dbReference>
<dbReference type="Proteomes" id="UP000230495">
    <property type="component" value="Unassembled WGS sequence"/>
</dbReference>
<dbReference type="KEGG" id="eno:ECENHK_14580"/>
<evidence type="ECO:0000256" key="2">
    <source>
        <dbReference type="SAM" id="Phobius"/>
    </source>
</evidence>
<sequence length="343" mass="39688">MKAFVFVNDNGAAYCRYAKNEIPAQFVYGVSKLEKMGFEVKVGEGRLFKDLVSFWKFKPDLFFMPFLKRKTMLYFILAKIFMFPTKFAGWMHLDVFSPPGSRLKRMIHSLLLPFLQLYVKRIDAIFFLSDKTREEIILSRQLPQDRCHFVPWGGEANFYAPFVKMRHDDKIISTGRENRDLPAVMNALKNSDVTIDIYTSDLSLQDSYVNATGKVDVNKGRWEYKELLEKVSASKCMIIPLKLSKVNYCVGLSSLIEAISLGVPVIATYNPYWYVDIEKENCGIYIRNNSESEWLRALEQLNNNPALVEQMSKNALKVFKAKCDFARTEDILALHVDKLLRKM</sequence>
<keyword evidence="1" id="KW-0808">Transferase</keyword>